<proteinExistence type="predicted"/>
<dbReference type="AlphaFoldDB" id="A0A918E1N5"/>
<protein>
    <recommendedName>
        <fullName evidence="1">DNA primase/polymerase bifunctional N-terminal domain-containing protein</fullName>
    </recommendedName>
</protein>
<evidence type="ECO:0000313" key="2">
    <source>
        <dbReference type="EMBL" id="GGO98264.1"/>
    </source>
</evidence>
<dbReference type="EMBL" id="BMMS01000037">
    <property type="protein sequence ID" value="GGO98264.1"/>
    <property type="molecule type" value="Genomic_DNA"/>
</dbReference>
<dbReference type="InterPro" id="IPR015330">
    <property type="entry name" value="DNA_primase/pol_bifunc_N"/>
</dbReference>
<reference evidence="2" key="2">
    <citation type="submission" date="2020-09" db="EMBL/GenBank/DDBJ databases">
        <authorList>
            <person name="Sun Q."/>
            <person name="Zhou Y."/>
        </authorList>
    </citation>
    <scope>NUCLEOTIDE SEQUENCE</scope>
    <source>
        <strain evidence="2">CGMCC 4.7201</strain>
    </source>
</reference>
<accession>A0A918E1N5</accession>
<dbReference type="Proteomes" id="UP000641932">
    <property type="component" value="Unassembled WGS sequence"/>
</dbReference>
<evidence type="ECO:0000313" key="3">
    <source>
        <dbReference type="Proteomes" id="UP000641932"/>
    </source>
</evidence>
<comment type="caution">
    <text evidence="2">The sequence shown here is derived from an EMBL/GenBank/DDBJ whole genome shotgun (WGS) entry which is preliminary data.</text>
</comment>
<name>A0A918E1N5_9ACTN</name>
<gene>
    <name evidence="2" type="ORF">GCM10012280_61980</name>
</gene>
<sequence length="242" mass="25151">MSVRDVQAVITASGYARHGRPYGGSSFCACTCPKVACGAVASGSERDDCPEHRLNPVQLWHWSAECPQVLAAARTAVGRGLAVFPLPIGGRVPVRGWQRQATLLPELLPELLAGRGVGIGCRASHVVALDLDVHGDDDGPGVLAALADRLGKEVPETFTVATPSGGRHLYFRAPMGCTIGSVSGGRTALGPGIDVRGPGRRSGGYLVGPGSIVGGLPYSIVRDVPVAPLPDWIADRLQNAPR</sequence>
<dbReference type="Pfam" id="PF09250">
    <property type="entry name" value="Prim-Pol"/>
    <property type="match status" value="1"/>
</dbReference>
<keyword evidence="3" id="KW-1185">Reference proteome</keyword>
<dbReference type="CDD" id="cd04859">
    <property type="entry name" value="Prim_Pol"/>
    <property type="match status" value="1"/>
</dbReference>
<feature type="domain" description="DNA primase/polymerase bifunctional N-terminal" evidence="1">
    <location>
        <begin position="73"/>
        <end position="233"/>
    </location>
</feature>
<dbReference type="SUPFAM" id="SSF56747">
    <property type="entry name" value="Prim-pol domain"/>
    <property type="match status" value="1"/>
</dbReference>
<organism evidence="2 3">
    <name type="scientific">Wenjunlia tyrosinilytica</name>
    <dbReference type="NCBI Taxonomy" id="1544741"/>
    <lineage>
        <taxon>Bacteria</taxon>
        <taxon>Bacillati</taxon>
        <taxon>Actinomycetota</taxon>
        <taxon>Actinomycetes</taxon>
        <taxon>Kitasatosporales</taxon>
        <taxon>Streptomycetaceae</taxon>
        <taxon>Wenjunlia</taxon>
    </lineage>
</organism>
<reference evidence="2" key="1">
    <citation type="journal article" date="2014" name="Int. J. Syst. Evol. Microbiol.">
        <title>Complete genome sequence of Corynebacterium casei LMG S-19264T (=DSM 44701T), isolated from a smear-ripened cheese.</title>
        <authorList>
            <consortium name="US DOE Joint Genome Institute (JGI-PGF)"/>
            <person name="Walter F."/>
            <person name="Albersmeier A."/>
            <person name="Kalinowski J."/>
            <person name="Ruckert C."/>
        </authorList>
    </citation>
    <scope>NUCLEOTIDE SEQUENCE</scope>
    <source>
        <strain evidence="2">CGMCC 4.7201</strain>
    </source>
</reference>
<dbReference type="SMART" id="SM00943">
    <property type="entry name" value="Prim-Pol"/>
    <property type="match status" value="1"/>
</dbReference>
<dbReference type="RefSeq" id="WP_189135159.1">
    <property type="nucleotide sequence ID" value="NZ_BMMS01000037.1"/>
</dbReference>
<evidence type="ECO:0000259" key="1">
    <source>
        <dbReference type="SMART" id="SM00943"/>
    </source>
</evidence>